<protein>
    <submittedName>
        <fullName evidence="2">ABC-type taurine transport system, periplasmic component</fullName>
    </submittedName>
</protein>
<accession>A0A377J761</accession>
<evidence type="ECO:0000313" key="2">
    <source>
        <dbReference type="EMBL" id="STO98321.1"/>
    </source>
</evidence>
<dbReference type="STRING" id="673.AL542_00525"/>
<dbReference type="AlphaFoldDB" id="A0A377J761"/>
<dbReference type="SUPFAM" id="SSF53850">
    <property type="entry name" value="Periplasmic binding protein-like II"/>
    <property type="match status" value="1"/>
</dbReference>
<feature type="signal peptide" evidence="1">
    <location>
        <begin position="1"/>
        <end position="28"/>
    </location>
</feature>
<evidence type="ECO:0000256" key="1">
    <source>
        <dbReference type="SAM" id="SignalP"/>
    </source>
</evidence>
<organism evidence="2 3">
    <name type="scientific">Grimontia hollisae</name>
    <name type="common">Vibrio hollisae</name>
    <dbReference type="NCBI Taxonomy" id="673"/>
    <lineage>
        <taxon>Bacteria</taxon>
        <taxon>Pseudomonadati</taxon>
        <taxon>Pseudomonadota</taxon>
        <taxon>Gammaproteobacteria</taxon>
        <taxon>Vibrionales</taxon>
        <taxon>Vibrionaceae</taxon>
        <taxon>Grimontia</taxon>
    </lineage>
</organism>
<sequence length="332" mass="36107">MVSKFSATLIRGFFSTIFLVTTSFSAFANELPAVKVGVLKFGTVNWEMDVIKRHKLDEKAGFILDVTPLASKNASSVALQGDAVDVIFSDWVWVSRQRAASKTYTLSPTSATAGGLFAAGDITLSSPCDIEGKTLGIAGGAVDKTWLLYQVFCEANEDKAISELTEQQFVAPPLLNKLMMQGKIPVGINFWHYGARLEAAGFQPIINLDQIIAGLGIHTQVPMLGWVFDERWAQANPSLISAFLRASAQARALLHTSDKEWDAIRSLTKAENDNVFEALKIAYRRGFSGTFGQAQKEAASQIFTLLAKEGGPKLVGESTSLSEGTFWLPHPQ</sequence>
<dbReference type="RefSeq" id="WP_115660228.1">
    <property type="nucleotide sequence ID" value="NZ_CP046811.1"/>
</dbReference>
<evidence type="ECO:0000313" key="3">
    <source>
        <dbReference type="Proteomes" id="UP000254512"/>
    </source>
</evidence>
<dbReference type="Proteomes" id="UP000254512">
    <property type="component" value="Unassembled WGS sequence"/>
</dbReference>
<dbReference type="Gene3D" id="3.40.190.10">
    <property type="entry name" value="Periplasmic binding protein-like II"/>
    <property type="match status" value="1"/>
</dbReference>
<reference evidence="2 3" key="1">
    <citation type="submission" date="2018-06" db="EMBL/GenBank/DDBJ databases">
        <authorList>
            <consortium name="Pathogen Informatics"/>
            <person name="Doyle S."/>
        </authorList>
    </citation>
    <scope>NUCLEOTIDE SEQUENCE [LARGE SCALE GENOMIC DNA]</scope>
    <source>
        <strain evidence="2 3">NCTC11645</strain>
    </source>
</reference>
<dbReference type="EMBL" id="UGHD01000003">
    <property type="protein sequence ID" value="STO98321.1"/>
    <property type="molecule type" value="Genomic_DNA"/>
</dbReference>
<feature type="chain" id="PRO_5016911681" evidence="1">
    <location>
        <begin position="29"/>
        <end position="332"/>
    </location>
</feature>
<gene>
    <name evidence="2" type="ORF">NCTC11645_03306</name>
</gene>
<proteinExistence type="predicted"/>
<name>A0A377J761_GRIHO</name>
<keyword evidence="1" id="KW-0732">Signal</keyword>